<gene>
    <name evidence="5" type="ORF">PgNI_07159</name>
</gene>
<evidence type="ECO:0000313" key="4">
    <source>
        <dbReference type="Proteomes" id="UP000515153"/>
    </source>
</evidence>
<dbReference type="Gene3D" id="3.40.33.10">
    <property type="entry name" value="CAP"/>
    <property type="match status" value="1"/>
</dbReference>
<dbReference type="GeneID" id="41962084"/>
<dbReference type="RefSeq" id="XP_030981038.1">
    <property type="nucleotide sequence ID" value="XM_031127175.1"/>
</dbReference>
<dbReference type="SMART" id="SM00198">
    <property type="entry name" value="SCP"/>
    <property type="match status" value="1"/>
</dbReference>
<dbReference type="Proteomes" id="UP000515153">
    <property type="component" value="Unplaced"/>
</dbReference>
<keyword evidence="2" id="KW-0732">Signal</keyword>
<organism evidence="4 5">
    <name type="scientific">Pyricularia grisea</name>
    <name type="common">Crabgrass-specific blast fungus</name>
    <name type="synonym">Magnaporthe grisea</name>
    <dbReference type="NCBI Taxonomy" id="148305"/>
    <lineage>
        <taxon>Eukaryota</taxon>
        <taxon>Fungi</taxon>
        <taxon>Dikarya</taxon>
        <taxon>Ascomycota</taxon>
        <taxon>Pezizomycotina</taxon>
        <taxon>Sordariomycetes</taxon>
        <taxon>Sordariomycetidae</taxon>
        <taxon>Magnaporthales</taxon>
        <taxon>Pyriculariaceae</taxon>
        <taxon>Pyricularia</taxon>
    </lineage>
</organism>
<dbReference type="GO" id="GO:0005576">
    <property type="term" value="C:extracellular region"/>
    <property type="evidence" value="ECO:0007669"/>
    <property type="project" value="InterPro"/>
</dbReference>
<feature type="region of interest" description="Disordered" evidence="1">
    <location>
        <begin position="31"/>
        <end position="131"/>
    </location>
</feature>
<dbReference type="SUPFAM" id="SSF55797">
    <property type="entry name" value="PR-1-like"/>
    <property type="match status" value="1"/>
</dbReference>
<dbReference type="PROSITE" id="PS01009">
    <property type="entry name" value="CRISP_1"/>
    <property type="match status" value="1"/>
</dbReference>
<dbReference type="InterPro" id="IPR001283">
    <property type="entry name" value="CRISP-related"/>
</dbReference>
<reference evidence="5" key="1">
    <citation type="journal article" date="2019" name="Mol. Biol. Evol.">
        <title>Blast fungal genomes show frequent chromosomal changes, gene gains and losses, and effector gene turnover.</title>
        <authorList>
            <person name="Gomez Luciano L.B."/>
            <person name="Jason Tsai I."/>
            <person name="Chuma I."/>
            <person name="Tosa Y."/>
            <person name="Chen Y.H."/>
            <person name="Li J.Y."/>
            <person name="Li M.Y."/>
            <person name="Jade Lu M.Y."/>
            <person name="Nakayashiki H."/>
            <person name="Li W.H."/>
        </authorList>
    </citation>
    <scope>NUCLEOTIDE SEQUENCE</scope>
    <source>
        <strain evidence="5">NI907</strain>
    </source>
</reference>
<dbReference type="PRINTS" id="PR00837">
    <property type="entry name" value="V5TPXLIKE"/>
</dbReference>
<name>A0A6P8B1I6_PYRGI</name>
<evidence type="ECO:0000256" key="1">
    <source>
        <dbReference type="SAM" id="MobiDB-lite"/>
    </source>
</evidence>
<sequence>MRLLNILLVATCASALVIDLNPSKLTQEQEKALAAITVQEDPKPKPEPTKEEPKPKEEPKKDEPKKDEPKKDEPKKDEPKKEDPKPEPPKNEPPKQEPPKSNLSGDQQKALDAHNAARAEVKDGQKRDPMQWDKGLEDAARKWAKHLADRNQGLEHAQDRDGKGENLAGRIMEGDAMEKASKMWIDEKKDYKCGVKIQTYIDNGNFGKIGHYTQVIWPKTTKVGIAVEGGFVVARYSEAGNMMSEAACKA</sequence>
<evidence type="ECO:0000313" key="5">
    <source>
        <dbReference type="RefSeq" id="XP_030981038.1"/>
    </source>
</evidence>
<proteinExistence type="predicted"/>
<keyword evidence="4" id="KW-1185">Reference proteome</keyword>
<feature type="compositionally biased region" description="Basic and acidic residues" evidence="1">
    <location>
        <begin position="40"/>
        <end position="98"/>
    </location>
</feature>
<evidence type="ECO:0000256" key="2">
    <source>
        <dbReference type="SAM" id="SignalP"/>
    </source>
</evidence>
<dbReference type="PANTHER" id="PTHR10334">
    <property type="entry name" value="CYSTEINE-RICH SECRETORY PROTEIN-RELATED"/>
    <property type="match status" value="1"/>
</dbReference>
<reference evidence="5" key="2">
    <citation type="submission" date="2019-10" db="EMBL/GenBank/DDBJ databases">
        <authorList>
            <consortium name="NCBI Genome Project"/>
        </authorList>
    </citation>
    <scope>NUCLEOTIDE SEQUENCE</scope>
    <source>
        <strain evidence="5">NI907</strain>
    </source>
</reference>
<feature type="chain" id="PRO_5027731195" description="SCP domain-containing protein" evidence="2">
    <location>
        <begin position="16"/>
        <end position="250"/>
    </location>
</feature>
<dbReference type="InterPro" id="IPR035940">
    <property type="entry name" value="CAP_sf"/>
</dbReference>
<dbReference type="InterPro" id="IPR018244">
    <property type="entry name" value="Allrgn_V5/Tpx1_CS"/>
</dbReference>
<dbReference type="Pfam" id="PF00188">
    <property type="entry name" value="CAP"/>
    <property type="match status" value="1"/>
</dbReference>
<feature type="compositionally biased region" description="Basic and acidic residues" evidence="1">
    <location>
        <begin position="109"/>
        <end position="131"/>
    </location>
</feature>
<reference evidence="5" key="3">
    <citation type="submission" date="2025-08" db="UniProtKB">
        <authorList>
            <consortium name="RefSeq"/>
        </authorList>
    </citation>
    <scope>IDENTIFICATION</scope>
    <source>
        <strain evidence="5">NI907</strain>
    </source>
</reference>
<evidence type="ECO:0000259" key="3">
    <source>
        <dbReference type="SMART" id="SM00198"/>
    </source>
</evidence>
<dbReference type="AlphaFoldDB" id="A0A6P8B1I6"/>
<dbReference type="InterPro" id="IPR014044">
    <property type="entry name" value="CAP_dom"/>
</dbReference>
<dbReference type="OrthoDB" id="337038at2759"/>
<feature type="signal peptide" evidence="2">
    <location>
        <begin position="1"/>
        <end position="15"/>
    </location>
</feature>
<feature type="domain" description="SCP" evidence="3">
    <location>
        <begin position="105"/>
        <end position="244"/>
    </location>
</feature>
<accession>A0A6P8B1I6</accession>
<protein>
    <recommendedName>
        <fullName evidence="3">SCP domain-containing protein</fullName>
    </recommendedName>
</protein>
<dbReference type="KEGG" id="pgri:PgNI_07159"/>